<dbReference type="Pfam" id="PF11231">
    <property type="entry name" value="DUF3034"/>
    <property type="match status" value="1"/>
</dbReference>
<evidence type="ECO:0008006" key="4">
    <source>
        <dbReference type="Google" id="ProtNLM"/>
    </source>
</evidence>
<comment type="caution">
    <text evidence="2">The sequence shown here is derived from an EMBL/GenBank/DDBJ whole genome shotgun (WGS) entry which is preliminary data.</text>
</comment>
<accession>A0A328XRS2</accession>
<proteinExistence type="predicted"/>
<sequence length="283" mass="29805">MRRSGFSFAPIMLAILALLSSPATQAGSRLLATGGVTQVEGAAGGGISPWGVLAGTASEGEFAATASVSQARVDDYTLGVAGIAGNIQDRLELSLARQRFDLNTLGGRLEQDILGAKLRLYGDPLYDTWGTWSLGVQHKRIVDGELAKALGAKDTAGTDIYLATSKLWFAAVGGRNLLTNLTLRSTRANQGGLLGFGGDQKASRSLVVEGSLGLMLAPDWVVGVEYRQKPDNLGVAAENDWRDVYVAHFFNKHVSLTGAWLDLGDIAGLADQQGGYLSLQVAL</sequence>
<dbReference type="OrthoDB" id="9126735at2"/>
<name>A0A328XRS2_9GAMM</name>
<dbReference type="EMBL" id="QLSX01000005">
    <property type="protein sequence ID" value="RAR61605.1"/>
    <property type="molecule type" value="Genomic_DNA"/>
</dbReference>
<feature type="signal peptide" evidence="1">
    <location>
        <begin position="1"/>
        <end position="26"/>
    </location>
</feature>
<evidence type="ECO:0000313" key="3">
    <source>
        <dbReference type="Proteomes" id="UP000249700"/>
    </source>
</evidence>
<keyword evidence="1" id="KW-0732">Signal</keyword>
<organism evidence="2 3">
    <name type="scientific">Onishia taeanensis</name>
    <dbReference type="NCBI Taxonomy" id="284577"/>
    <lineage>
        <taxon>Bacteria</taxon>
        <taxon>Pseudomonadati</taxon>
        <taxon>Pseudomonadota</taxon>
        <taxon>Gammaproteobacteria</taxon>
        <taxon>Oceanospirillales</taxon>
        <taxon>Halomonadaceae</taxon>
        <taxon>Onishia</taxon>
    </lineage>
</organism>
<gene>
    <name evidence="2" type="ORF">BCL93_105206</name>
</gene>
<dbReference type="RefSeq" id="WP_112054944.1">
    <property type="nucleotide sequence ID" value="NZ_QLSX01000005.1"/>
</dbReference>
<dbReference type="Proteomes" id="UP000249700">
    <property type="component" value="Unassembled WGS sequence"/>
</dbReference>
<reference evidence="2 3" key="1">
    <citation type="submission" date="2018-06" db="EMBL/GenBank/DDBJ databases">
        <title>Comparative analysis of microorganisms from saline springs in Andes Mountain Range, Colombia.</title>
        <authorList>
            <person name="Rubin E."/>
        </authorList>
    </citation>
    <scope>NUCLEOTIDE SEQUENCE [LARGE SCALE GENOMIC DNA]</scope>
    <source>
        <strain evidence="2 3">USBA-857</strain>
    </source>
</reference>
<evidence type="ECO:0000313" key="2">
    <source>
        <dbReference type="EMBL" id="RAR61605.1"/>
    </source>
</evidence>
<protein>
    <recommendedName>
        <fullName evidence="4">DUF3034 family protein</fullName>
    </recommendedName>
</protein>
<evidence type="ECO:0000256" key="1">
    <source>
        <dbReference type="SAM" id="SignalP"/>
    </source>
</evidence>
<dbReference type="AlphaFoldDB" id="A0A328XRS2"/>
<dbReference type="InterPro" id="IPR021393">
    <property type="entry name" value="DUF3034"/>
</dbReference>
<feature type="chain" id="PRO_5016409327" description="DUF3034 family protein" evidence="1">
    <location>
        <begin position="27"/>
        <end position="283"/>
    </location>
</feature>